<evidence type="ECO:0000313" key="1">
    <source>
        <dbReference type="EMBL" id="CAD6999605.1"/>
    </source>
</evidence>
<evidence type="ECO:0000313" key="2">
    <source>
        <dbReference type="Proteomes" id="UP000606786"/>
    </source>
</evidence>
<feature type="non-terminal residue" evidence="1">
    <location>
        <position position="64"/>
    </location>
</feature>
<accession>A0A811UP41</accession>
<sequence length="64" mass="7199">MTDVAKWQREGTWICQNAWASQTQCGNKMGCQQETLVGCYLSSPVRETQMERGGEDAIGKYLKP</sequence>
<reference evidence="1" key="1">
    <citation type="submission" date="2020-11" db="EMBL/GenBank/DDBJ databases">
        <authorList>
            <person name="Whitehead M."/>
        </authorList>
    </citation>
    <scope>NUCLEOTIDE SEQUENCE</scope>
    <source>
        <strain evidence="1">EGII</strain>
    </source>
</reference>
<name>A0A811UP41_CERCA</name>
<dbReference type="EMBL" id="CAJHJT010000012">
    <property type="protein sequence ID" value="CAD6999605.1"/>
    <property type="molecule type" value="Genomic_DNA"/>
</dbReference>
<organism evidence="1 2">
    <name type="scientific">Ceratitis capitata</name>
    <name type="common">Mediterranean fruit fly</name>
    <name type="synonym">Tephritis capitata</name>
    <dbReference type="NCBI Taxonomy" id="7213"/>
    <lineage>
        <taxon>Eukaryota</taxon>
        <taxon>Metazoa</taxon>
        <taxon>Ecdysozoa</taxon>
        <taxon>Arthropoda</taxon>
        <taxon>Hexapoda</taxon>
        <taxon>Insecta</taxon>
        <taxon>Pterygota</taxon>
        <taxon>Neoptera</taxon>
        <taxon>Endopterygota</taxon>
        <taxon>Diptera</taxon>
        <taxon>Brachycera</taxon>
        <taxon>Muscomorpha</taxon>
        <taxon>Tephritoidea</taxon>
        <taxon>Tephritidae</taxon>
        <taxon>Ceratitis</taxon>
        <taxon>Ceratitis</taxon>
    </lineage>
</organism>
<gene>
    <name evidence="1" type="ORF">CCAP1982_LOCUS8128</name>
</gene>
<keyword evidence="2" id="KW-1185">Reference proteome</keyword>
<comment type="caution">
    <text evidence="1">The sequence shown here is derived from an EMBL/GenBank/DDBJ whole genome shotgun (WGS) entry which is preliminary data.</text>
</comment>
<proteinExistence type="predicted"/>
<dbReference type="AlphaFoldDB" id="A0A811UP41"/>
<protein>
    <submittedName>
        <fullName evidence="1">(Mediterranean fruit fly) hypothetical protein</fullName>
    </submittedName>
</protein>
<dbReference type="Proteomes" id="UP000606786">
    <property type="component" value="Unassembled WGS sequence"/>
</dbReference>